<keyword evidence="2 5" id="KW-0805">Transcription regulation</keyword>
<dbReference type="Proteomes" id="UP000266328">
    <property type="component" value="Unassembled WGS sequence"/>
</dbReference>
<dbReference type="Gene3D" id="3.30.450.40">
    <property type="match status" value="1"/>
</dbReference>
<comment type="similarity">
    <text evidence="5">Belongs to the HrcA family.</text>
</comment>
<gene>
    <name evidence="5 8" type="primary">hrcA</name>
    <name evidence="8" type="ORF">SMC7_00370</name>
</gene>
<feature type="domain" description="Heat-inducible transcription repressor HrcA C-terminal" evidence="6">
    <location>
        <begin position="106"/>
        <end position="325"/>
    </location>
</feature>
<dbReference type="InterPro" id="IPR036388">
    <property type="entry name" value="WH-like_DNA-bd_sf"/>
</dbReference>
<evidence type="ECO:0000259" key="7">
    <source>
        <dbReference type="Pfam" id="PF03444"/>
    </source>
</evidence>
<evidence type="ECO:0000256" key="3">
    <source>
        <dbReference type="ARBA" id="ARBA00023016"/>
    </source>
</evidence>
<dbReference type="Pfam" id="PF01628">
    <property type="entry name" value="HrcA"/>
    <property type="match status" value="1"/>
</dbReference>
<dbReference type="InterPro" id="IPR029016">
    <property type="entry name" value="GAF-like_dom_sf"/>
</dbReference>
<keyword evidence="3 5" id="KW-0346">Stress response</keyword>
<keyword evidence="9" id="KW-1185">Reference proteome</keyword>
<name>A0A398D789_9BACT</name>
<sequence>MFLTERQKRILLAIVRKYMDDGEPVSSGFVTSQLGNDLSSATIRNEMAELSSMGYLQQPHVSAGRVPTVLAYHMYISAFLVEATRQRMFTGPMDLPLQYESLPRLFDGVATAVSDRTKKVSFVLSPPMNSVTLRHISLVPFSETVLMLVFITDRENVEGYKLLAPADTTEQELADINAIFARELRGKSLEEGIHTLRFGNMLPQDLALRYEGVLDAVAQLMEGELRKGESQIFVRGIEQMLSDLPDDQVGAFSTLSTFLSREEVVKPYLNSLSDRGEISLFIGEENQREELRSFSLVSVSYSLDSNQRGVLGLVGPIRMNYIRAITVLESFAGYLGRVSGSG</sequence>
<dbReference type="SUPFAM" id="SSF46785">
    <property type="entry name" value="Winged helix' DNA-binding domain"/>
    <property type="match status" value="1"/>
</dbReference>
<dbReference type="InterPro" id="IPR002571">
    <property type="entry name" value="HrcA"/>
</dbReference>
<dbReference type="NCBIfam" id="TIGR00331">
    <property type="entry name" value="hrcA"/>
    <property type="match status" value="1"/>
</dbReference>
<dbReference type="EMBL" id="QXIS01000001">
    <property type="protein sequence ID" value="RIE06974.1"/>
    <property type="molecule type" value="Genomic_DNA"/>
</dbReference>
<protein>
    <recommendedName>
        <fullName evidence="5">Heat-inducible transcription repressor HrcA</fullName>
    </recommendedName>
</protein>
<dbReference type="Gene3D" id="1.10.10.10">
    <property type="entry name" value="Winged helix-like DNA-binding domain superfamily/Winged helix DNA-binding domain"/>
    <property type="match status" value="1"/>
</dbReference>
<dbReference type="InterPro" id="IPR021153">
    <property type="entry name" value="HrcA_C"/>
</dbReference>
<keyword evidence="4 5" id="KW-0804">Transcription</keyword>
<evidence type="ECO:0000313" key="9">
    <source>
        <dbReference type="Proteomes" id="UP000266328"/>
    </source>
</evidence>
<dbReference type="Pfam" id="PF03444">
    <property type="entry name" value="WHD_HrcA"/>
    <property type="match status" value="1"/>
</dbReference>
<dbReference type="InterPro" id="IPR023120">
    <property type="entry name" value="WHTH_transcript_rep_HrcA_IDD"/>
</dbReference>
<dbReference type="OrthoDB" id="9783139at2"/>
<evidence type="ECO:0000256" key="1">
    <source>
        <dbReference type="ARBA" id="ARBA00022491"/>
    </source>
</evidence>
<evidence type="ECO:0000256" key="5">
    <source>
        <dbReference type="HAMAP-Rule" id="MF_00081"/>
    </source>
</evidence>
<comment type="function">
    <text evidence="5">Negative regulator of class I heat shock genes (grpE-dnaK-dnaJ and groELS operons). Prevents heat-shock induction of these operons.</text>
</comment>
<evidence type="ECO:0000259" key="6">
    <source>
        <dbReference type="Pfam" id="PF01628"/>
    </source>
</evidence>
<dbReference type="PANTHER" id="PTHR34824">
    <property type="entry name" value="HEAT-INDUCIBLE TRANSCRIPTION REPRESSOR HRCA"/>
    <property type="match status" value="1"/>
</dbReference>
<comment type="caution">
    <text evidence="8">The sequence shown here is derived from an EMBL/GenBank/DDBJ whole genome shotgun (WGS) entry which is preliminary data.</text>
</comment>
<dbReference type="PIRSF" id="PIRSF005485">
    <property type="entry name" value="HrcA"/>
    <property type="match status" value="1"/>
</dbReference>
<dbReference type="RefSeq" id="WP_119088404.1">
    <property type="nucleotide sequence ID" value="NZ_QXIS01000001.1"/>
</dbReference>
<feature type="domain" description="Winged helix-turn-helix transcription repressor HrcA DNA-binding" evidence="7">
    <location>
        <begin position="3"/>
        <end position="74"/>
    </location>
</feature>
<dbReference type="GO" id="GO:0003677">
    <property type="term" value="F:DNA binding"/>
    <property type="evidence" value="ECO:0007669"/>
    <property type="project" value="InterPro"/>
</dbReference>
<evidence type="ECO:0000256" key="4">
    <source>
        <dbReference type="ARBA" id="ARBA00023163"/>
    </source>
</evidence>
<keyword evidence="1 5" id="KW-0678">Repressor</keyword>
<proteinExistence type="inferred from homology"/>
<dbReference type="SUPFAM" id="SSF55781">
    <property type="entry name" value="GAF domain-like"/>
    <property type="match status" value="1"/>
</dbReference>
<dbReference type="PANTHER" id="PTHR34824:SF1">
    <property type="entry name" value="HEAT-INDUCIBLE TRANSCRIPTION REPRESSOR HRCA"/>
    <property type="match status" value="1"/>
</dbReference>
<evidence type="ECO:0000313" key="8">
    <source>
        <dbReference type="EMBL" id="RIE06974.1"/>
    </source>
</evidence>
<dbReference type="GO" id="GO:0045892">
    <property type="term" value="P:negative regulation of DNA-templated transcription"/>
    <property type="evidence" value="ECO:0007669"/>
    <property type="project" value="UniProtKB-UniRule"/>
</dbReference>
<reference evidence="8 9" key="1">
    <citation type="submission" date="2018-09" db="EMBL/GenBank/DDBJ databases">
        <title>Discovery and Ecogenomic Context for Candidatus Cryosericales, a Global Caldiserica Order Active in Thawing Permafrost.</title>
        <authorList>
            <person name="Martinez M.A."/>
            <person name="Woodcroft B.J."/>
            <person name="Ignacio Espinoza J.C."/>
            <person name="Zayed A."/>
            <person name="Singleton C.M."/>
            <person name="Boyd J."/>
            <person name="Li Y.-F."/>
            <person name="Purvine S."/>
            <person name="Maughan H."/>
            <person name="Hodgkins S.B."/>
            <person name="Anderson D."/>
            <person name="Sederholm M."/>
            <person name="Temperton B."/>
            <person name="Saleska S.R."/>
            <person name="Tyson G.W."/>
            <person name="Rich V.I."/>
        </authorList>
    </citation>
    <scope>NUCLEOTIDE SEQUENCE [LARGE SCALE GENOMIC DNA]</scope>
    <source>
        <strain evidence="8 9">SMC7</strain>
    </source>
</reference>
<accession>A0A398D789</accession>
<evidence type="ECO:0000256" key="2">
    <source>
        <dbReference type="ARBA" id="ARBA00023015"/>
    </source>
</evidence>
<dbReference type="Gene3D" id="3.30.390.60">
    <property type="entry name" value="Heat-inducible transcription repressor hrca homolog, domain 3"/>
    <property type="match status" value="1"/>
</dbReference>
<dbReference type="AlphaFoldDB" id="A0A398D789"/>
<dbReference type="HAMAP" id="MF_00081">
    <property type="entry name" value="HrcA"/>
    <property type="match status" value="1"/>
</dbReference>
<dbReference type="InterPro" id="IPR005104">
    <property type="entry name" value="WHTH_HrcA_DNA-bd"/>
</dbReference>
<organism evidence="8 9">
    <name type="scientific">Candidatus Cryosericum terrychapinii</name>
    <dbReference type="NCBI Taxonomy" id="2290919"/>
    <lineage>
        <taxon>Bacteria</taxon>
        <taxon>Pseudomonadati</taxon>
        <taxon>Caldisericota/Cryosericota group</taxon>
        <taxon>Candidatus Cryosericota</taxon>
        <taxon>Candidatus Cryosericia</taxon>
        <taxon>Candidatus Cryosericales</taxon>
        <taxon>Candidatus Cryosericaceae</taxon>
        <taxon>Candidatus Cryosericum</taxon>
    </lineage>
</organism>
<dbReference type="InterPro" id="IPR036390">
    <property type="entry name" value="WH_DNA-bd_sf"/>
</dbReference>